<gene>
    <name evidence="1" type="ORF">BDZ94DRAFT_1257896</name>
</gene>
<evidence type="ECO:0008006" key="3">
    <source>
        <dbReference type="Google" id="ProtNLM"/>
    </source>
</evidence>
<comment type="caution">
    <text evidence="1">The sequence shown here is derived from an EMBL/GenBank/DDBJ whole genome shotgun (WGS) entry which is preliminary data.</text>
</comment>
<dbReference type="Gene3D" id="3.80.10.10">
    <property type="entry name" value="Ribonuclease Inhibitor"/>
    <property type="match status" value="1"/>
</dbReference>
<sequence length="523" mass="58294">MAISWELMHSDCAMAACTRGHTPKHFGGPSSTQDMARREILKSARLDLRSSISMINEKAPVGSLPADVLILIFEAANGVKNKIYNPWVFPIGREKPLPMVVSQVSRFWRDVAIHSPLLWTLIDISPPWSLNIIRLFLKRSKSCPIDLRLQTPSVVLGMVMSPATVNNTASRLCEIIEPHIPRCRSISIRGELERTSPMLYTVLNTIRASRVPILEKCFLHIEGMSEFDDDDVQALPLFHHGAPALQSIRLMGPKMLSRHLPHTQVTTLHLGAGETRSMSYQEFSSTLKSCPLLHTLAVYDDLVIGFWPDNAVLDLPYLRSLEMYGTITTVSDILSTISAPQLKDLVIAPVVMDDLANFHSQQVSAPDVKFPAVKSLTLSPASTYSFGIMGLASDCFPAVEQLTIPNIHEDSFIDAFTETSTAATLWPHLTALALRNIDASNAASIPEVVSFRRRIGHPLQTLYLDYDSLTRIALMLPQLENNIDVVELDIWSIQRRDDPSFDIPHFVGNDFDFGAIPIQTTYY</sequence>
<name>A0A9P5YA65_9AGAR</name>
<dbReference type="InterPro" id="IPR032675">
    <property type="entry name" value="LRR_dom_sf"/>
</dbReference>
<protein>
    <recommendedName>
        <fullName evidence="3">F-box domain-containing protein</fullName>
    </recommendedName>
</protein>
<dbReference type="OrthoDB" id="3047947at2759"/>
<evidence type="ECO:0000313" key="2">
    <source>
        <dbReference type="Proteomes" id="UP000807353"/>
    </source>
</evidence>
<proteinExistence type="predicted"/>
<dbReference type="EMBL" id="MU150258">
    <property type="protein sequence ID" value="KAF9463970.1"/>
    <property type="molecule type" value="Genomic_DNA"/>
</dbReference>
<dbReference type="SUPFAM" id="SSF52047">
    <property type="entry name" value="RNI-like"/>
    <property type="match status" value="1"/>
</dbReference>
<dbReference type="AlphaFoldDB" id="A0A9P5YA65"/>
<keyword evidence="2" id="KW-1185">Reference proteome</keyword>
<evidence type="ECO:0000313" key="1">
    <source>
        <dbReference type="EMBL" id="KAF9463970.1"/>
    </source>
</evidence>
<dbReference type="Proteomes" id="UP000807353">
    <property type="component" value="Unassembled WGS sequence"/>
</dbReference>
<accession>A0A9P5YA65</accession>
<organism evidence="1 2">
    <name type="scientific">Collybia nuda</name>
    <dbReference type="NCBI Taxonomy" id="64659"/>
    <lineage>
        <taxon>Eukaryota</taxon>
        <taxon>Fungi</taxon>
        <taxon>Dikarya</taxon>
        <taxon>Basidiomycota</taxon>
        <taxon>Agaricomycotina</taxon>
        <taxon>Agaricomycetes</taxon>
        <taxon>Agaricomycetidae</taxon>
        <taxon>Agaricales</taxon>
        <taxon>Tricholomatineae</taxon>
        <taxon>Clitocybaceae</taxon>
        <taxon>Collybia</taxon>
    </lineage>
</organism>
<reference evidence="1" key="1">
    <citation type="submission" date="2020-11" db="EMBL/GenBank/DDBJ databases">
        <authorList>
            <consortium name="DOE Joint Genome Institute"/>
            <person name="Ahrendt S."/>
            <person name="Riley R."/>
            <person name="Andreopoulos W."/>
            <person name="Labutti K."/>
            <person name="Pangilinan J."/>
            <person name="Ruiz-Duenas F.J."/>
            <person name="Barrasa J.M."/>
            <person name="Sanchez-Garcia M."/>
            <person name="Camarero S."/>
            <person name="Miyauchi S."/>
            <person name="Serrano A."/>
            <person name="Linde D."/>
            <person name="Babiker R."/>
            <person name="Drula E."/>
            <person name="Ayuso-Fernandez I."/>
            <person name="Pacheco R."/>
            <person name="Padilla G."/>
            <person name="Ferreira P."/>
            <person name="Barriuso J."/>
            <person name="Kellner H."/>
            <person name="Castanera R."/>
            <person name="Alfaro M."/>
            <person name="Ramirez L."/>
            <person name="Pisabarro A.G."/>
            <person name="Kuo A."/>
            <person name="Tritt A."/>
            <person name="Lipzen A."/>
            <person name="He G."/>
            <person name="Yan M."/>
            <person name="Ng V."/>
            <person name="Cullen D."/>
            <person name="Martin F."/>
            <person name="Rosso M.-N."/>
            <person name="Henrissat B."/>
            <person name="Hibbett D."/>
            <person name="Martinez A.T."/>
            <person name="Grigoriev I.V."/>
        </authorList>
    </citation>
    <scope>NUCLEOTIDE SEQUENCE</scope>
    <source>
        <strain evidence="1">CBS 247.69</strain>
    </source>
</reference>